<name>A0AAU7D2M8_9BACT</name>
<dbReference type="PANTHER" id="PTHR33361">
    <property type="entry name" value="GLR0591 PROTEIN"/>
    <property type="match status" value="1"/>
</dbReference>
<sequence length="602" mass="67610">MTKISLGLVGGLALMCCMNTVPLSAQIQLPPAATAAPQSVADRSKALSALFDEIWQDKLKHSPEYASYLGDKRYNDQLTDYSVQAVNASLARGRGFIEKLGMIDTTGLTDQEKLSAELMMRSLIDDQEAAKFKGWEMPVNQFSGFHTDLAQMPTDLSFDSVKDYDDYISRLQKVPTAFSQITANMQLGIEDGRMPPEYLLEKVLVQGQTLANQKPEDSPFALPLKKFPKTISVADQKRISGDLLNVITTDVLPSYQRFARFMKADYVPKGRKDPGAWALPDGDAYYAFRIRQSTTLNKSAAEIHQIGLDEVKRDEAEMLAIVHKLGFADLKSFNAALKTNPKEHPTSKEQLLDAFRGYIAQMQPKLPELFGTLPKAKLEVIEMPSYIAKDQAEAFYDQGSADGKRPGKVDVNTYNFAERSLAGVEAVAYHEGIPGHHLQISIAQELTGLPEFRKQSYYTAYTEGWALYSERLGKEIGFYQDPYSDYGRLEADIWRAIRLVVDTGVHSQHWTRQQMVDYFHEHTAMDDTNIQAEVDRYIAWPGQALGYKMGQLKILELRERAKTALGTKFDIKAFHDEVLDSGALPMDVLDQRVTDWIAAQKK</sequence>
<feature type="signal peptide" evidence="1">
    <location>
        <begin position="1"/>
        <end position="25"/>
    </location>
</feature>
<evidence type="ECO:0000256" key="1">
    <source>
        <dbReference type="SAM" id="SignalP"/>
    </source>
</evidence>
<dbReference type="PANTHER" id="PTHR33361:SF16">
    <property type="entry name" value="DUF885 DOMAIN-CONTAINING PROTEIN"/>
    <property type="match status" value="1"/>
</dbReference>
<dbReference type="InterPro" id="IPR010281">
    <property type="entry name" value="DUF885"/>
</dbReference>
<evidence type="ECO:0000313" key="2">
    <source>
        <dbReference type="EMBL" id="XBH11413.1"/>
    </source>
</evidence>
<feature type="chain" id="PRO_5043425493" evidence="1">
    <location>
        <begin position="26"/>
        <end position="602"/>
    </location>
</feature>
<gene>
    <name evidence="2" type="ORF">P4G45_06735</name>
</gene>
<protein>
    <submittedName>
        <fullName evidence="2">DUF885 domain-containing protein</fullName>
    </submittedName>
</protein>
<dbReference type="AlphaFoldDB" id="A0AAU7D2M8"/>
<organism evidence="2">
    <name type="scientific">Edaphobacter paludis</name>
    <dbReference type="NCBI Taxonomy" id="3035702"/>
    <lineage>
        <taxon>Bacteria</taxon>
        <taxon>Pseudomonadati</taxon>
        <taxon>Acidobacteriota</taxon>
        <taxon>Terriglobia</taxon>
        <taxon>Terriglobales</taxon>
        <taxon>Acidobacteriaceae</taxon>
        <taxon>Edaphobacter</taxon>
    </lineage>
</organism>
<dbReference type="Pfam" id="PF05960">
    <property type="entry name" value="DUF885"/>
    <property type="match status" value="1"/>
</dbReference>
<proteinExistence type="predicted"/>
<dbReference type="RefSeq" id="WP_348268905.1">
    <property type="nucleotide sequence ID" value="NZ_CP121194.1"/>
</dbReference>
<dbReference type="KEGG" id="epl:P4G45_06735"/>
<accession>A0AAU7D2M8</accession>
<dbReference type="EMBL" id="CP121194">
    <property type="protein sequence ID" value="XBH11413.1"/>
    <property type="molecule type" value="Genomic_DNA"/>
</dbReference>
<keyword evidence="1" id="KW-0732">Signal</keyword>
<reference evidence="2" key="1">
    <citation type="submission" date="2023-03" db="EMBL/GenBank/DDBJ databases">
        <title>Edaphobacter sp.</title>
        <authorList>
            <person name="Huber K.J."/>
            <person name="Papendorf J."/>
            <person name="Pilke C."/>
            <person name="Bunk B."/>
            <person name="Sproeer C."/>
            <person name="Pester M."/>
        </authorList>
    </citation>
    <scope>NUCLEOTIDE SEQUENCE</scope>
    <source>
        <strain evidence="2">DSM 109919</strain>
    </source>
</reference>